<keyword evidence="7" id="KW-0325">Glycoprotein</keyword>
<dbReference type="GO" id="GO:0005576">
    <property type="term" value="C:extracellular region"/>
    <property type="evidence" value="ECO:0007669"/>
    <property type="project" value="UniProtKB-SubCell"/>
</dbReference>
<protein>
    <recommendedName>
        <fullName evidence="8">Carboxylic ester hydrolase</fullName>
        <ecNumber evidence="8">3.1.1.-</ecNumber>
    </recommendedName>
</protein>
<dbReference type="GO" id="GO:0006629">
    <property type="term" value="P:lipid metabolic process"/>
    <property type="evidence" value="ECO:0007669"/>
    <property type="project" value="UniProtKB-KW"/>
</dbReference>
<evidence type="ECO:0000256" key="3">
    <source>
        <dbReference type="ARBA" id="ARBA00022525"/>
    </source>
</evidence>
<feature type="signal peptide" evidence="8">
    <location>
        <begin position="1"/>
        <end position="17"/>
    </location>
</feature>
<evidence type="ECO:0000259" key="9">
    <source>
        <dbReference type="Pfam" id="PF00135"/>
    </source>
</evidence>
<dbReference type="PROSITE" id="PS00122">
    <property type="entry name" value="CARBOXYLESTERASE_B_1"/>
    <property type="match status" value="1"/>
</dbReference>
<evidence type="ECO:0000256" key="2">
    <source>
        <dbReference type="ARBA" id="ARBA00005964"/>
    </source>
</evidence>
<dbReference type="InterPro" id="IPR002018">
    <property type="entry name" value="CarbesteraseB"/>
</dbReference>
<evidence type="ECO:0000313" key="11">
    <source>
        <dbReference type="Proteomes" id="UP000706124"/>
    </source>
</evidence>
<dbReference type="SUPFAM" id="SSF53474">
    <property type="entry name" value="alpha/beta-Hydrolases"/>
    <property type="match status" value="1"/>
</dbReference>
<dbReference type="InterPro" id="IPR050309">
    <property type="entry name" value="Type-B_Carboxylest/Lipase"/>
</dbReference>
<dbReference type="OrthoDB" id="408631at2759"/>
<comment type="similarity">
    <text evidence="2 8">Belongs to the type-B carboxylesterase/lipase family.</text>
</comment>
<keyword evidence="11" id="KW-1185">Reference proteome</keyword>
<keyword evidence="6" id="KW-0443">Lipid metabolism</keyword>
<comment type="subcellular location">
    <subcellularLocation>
        <location evidence="1">Secreted</location>
    </subcellularLocation>
</comment>
<dbReference type="Pfam" id="PF00135">
    <property type="entry name" value="COesterase"/>
    <property type="match status" value="1"/>
</dbReference>
<gene>
    <name evidence="10" type="ORF">E4U60_002926</name>
</gene>
<feature type="chain" id="PRO_5040544539" description="Carboxylic ester hydrolase" evidence="8">
    <location>
        <begin position="18"/>
        <end position="580"/>
    </location>
</feature>
<evidence type="ECO:0000256" key="7">
    <source>
        <dbReference type="ARBA" id="ARBA00023180"/>
    </source>
</evidence>
<proteinExistence type="inferred from homology"/>
<keyword evidence="3" id="KW-0964">Secreted</keyword>
<evidence type="ECO:0000256" key="5">
    <source>
        <dbReference type="ARBA" id="ARBA00022801"/>
    </source>
</evidence>
<evidence type="ECO:0000256" key="8">
    <source>
        <dbReference type="RuleBase" id="RU361235"/>
    </source>
</evidence>
<keyword evidence="4 8" id="KW-0732">Signal</keyword>
<feature type="domain" description="Carboxylesterase type B" evidence="9">
    <location>
        <begin position="51"/>
        <end position="542"/>
    </location>
</feature>
<reference evidence="10 11" key="1">
    <citation type="journal article" date="2020" name="bioRxiv">
        <title>Whole genome comparisons of ergot fungi reveals the divergence and evolution of species within the genus Claviceps are the result of varying mechanisms driving genome evolution and host range expansion.</title>
        <authorList>
            <person name="Wyka S.A."/>
            <person name="Mondo S.J."/>
            <person name="Liu M."/>
            <person name="Dettman J."/>
            <person name="Nalam V."/>
            <person name="Broders K.D."/>
        </authorList>
    </citation>
    <scope>NUCLEOTIDE SEQUENCE [LARGE SCALE GENOMIC DNA]</scope>
    <source>
        <strain evidence="10 11">CCC 1485</strain>
    </source>
</reference>
<evidence type="ECO:0000256" key="6">
    <source>
        <dbReference type="ARBA" id="ARBA00023098"/>
    </source>
</evidence>
<evidence type="ECO:0000313" key="10">
    <source>
        <dbReference type="EMBL" id="KAG5947579.1"/>
    </source>
</evidence>
<accession>A0A9P7MHS2</accession>
<dbReference type="InterPro" id="IPR019826">
    <property type="entry name" value="Carboxylesterase_B_AS"/>
</dbReference>
<dbReference type="EC" id="3.1.1.-" evidence="8"/>
<dbReference type="GO" id="GO:0016787">
    <property type="term" value="F:hydrolase activity"/>
    <property type="evidence" value="ECO:0007669"/>
    <property type="project" value="UniProtKB-KW"/>
</dbReference>
<dbReference type="Gene3D" id="3.40.50.1820">
    <property type="entry name" value="alpha/beta hydrolase"/>
    <property type="match status" value="1"/>
</dbReference>
<dbReference type="Proteomes" id="UP000706124">
    <property type="component" value="Unassembled WGS sequence"/>
</dbReference>
<dbReference type="AlphaFoldDB" id="A0A9P7MHS2"/>
<organism evidence="10 11">
    <name type="scientific">Claviceps pazoutovae</name>
    <dbReference type="NCBI Taxonomy" id="1649127"/>
    <lineage>
        <taxon>Eukaryota</taxon>
        <taxon>Fungi</taxon>
        <taxon>Dikarya</taxon>
        <taxon>Ascomycota</taxon>
        <taxon>Pezizomycotina</taxon>
        <taxon>Sordariomycetes</taxon>
        <taxon>Hypocreomycetidae</taxon>
        <taxon>Hypocreales</taxon>
        <taxon>Clavicipitaceae</taxon>
        <taxon>Claviceps</taxon>
    </lineage>
</organism>
<sequence>MKLWIAATSLCAAIALATPAPAPPVNPIPDQTPPEAILEERFATVDIDLPSGGTITGRSILNVESFNAIPYADPPIGPLRLKPPKKFSGTFGKRDGTGIAPACPQMLISRESLGVIGAVFNDVLKIPLLQSLRGQEDCLTVNVQRPANTEPNAKLPVLFWIFGGGFEFGGTNTYDATSLLATAVSQKQPFIFVAVNYRVAGFGFLPGKEILADGSANIGLLDQRMGLEWVADNIAAFGGDPSKVTIWGESAGAISVFNQMALYDGNALYKGRPLFRGAIMNSGSIAPASPVDCPKGQLVYDTVVNKTGCHGTSDTLACLRRADYTTFLDAVNSLPGIISHSSLALSYLPRPDGKILTQSPDILARSGKYHPVPMIIGSQEDEGTLFAILTPDLTSPDKVVDYLSTNFFHGASKDQLKTLVQLYEPGILQGSPFRTGLLNELYPGFKRLAALFGDFTFTLARRITLQHAAAANPSVPTWSYMASYDYGTPFLGTFHASDILQVFMGLLPNYASQSCRTYYLNFVHNLDPNHGVGGFAHWPMWKEARKLMWFRWGFGNDVLGDDFRGKAFDFLLQSGESLYI</sequence>
<evidence type="ECO:0000256" key="4">
    <source>
        <dbReference type="ARBA" id="ARBA00022729"/>
    </source>
</evidence>
<dbReference type="InterPro" id="IPR029058">
    <property type="entry name" value="AB_hydrolase_fold"/>
</dbReference>
<dbReference type="PANTHER" id="PTHR11559">
    <property type="entry name" value="CARBOXYLESTERASE"/>
    <property type="match status" value="1"/>
</dbReference>
<dbReference type="EMBL" id="SRPO01000024">
    <property type="protein sequence ID" value="KAG5947579.1"/>
    <property type="molecule type" value="Genomic_DNA"/>
</dbReference>
<keyword evidence="5 8" id="KW-0378">Hydrolase</keyword>
<evidence type="ECO:0000256" key="1">
    <source>
        <dbReference type="ARBA" id="ARBA00004613"/>
    </source>
</evidence>
<dbReference type="FunFam" id="3.40.50.1820:FF:000213">
    <property type="entry name" value="Carboxylic ester hydrolase"/>
    <property type="match status" value="1"/>
</dbReference>
<name>A0A9P7MHS2_9HYPO</name>
<comment type="caution">
    <text evidence="10">The sequence shown here is derived from an EMBL/GenBank/DDBJ whole genome shotgun (WGS) entry which is preliminary data.</text>
</comment>